<organism evidence="1 2">
    <name type="scientific">Candidatus Jettenia ecosi</name>
    <dbReference type="NCBI Taxonomy" id="2494326"/>
    <lineage>
        <taxon>Bacteria</taxon>
        <taxon>Pseudomonadati</taxon>
        <taxon>Planctomycetota</taxon>
        <taxon>Candidatus Brocadiia</taxon>
        <taxon>Candidatus Brocadiales</taxon>
        <taxon>Candidatus Brocadiaceae</taxon>
        <taxon>Candidatus Jettenia</taxon>
    </lineage>
</organism>
<proteinExistence type="predicted"/>
<accession>A0A533QKD1</accession>
<evidence type="ECO:0000313" key="2">
    <source>
        <dbReference type="Proteomes" id="UP000319783"/>
    </source>
</evidence>
<evidence type="ECO:0000313" key="1">
    <source>
        <dbReference type="EMBL" id="TLD41020.1"/>
    </source>
</evidence>
<protein>
    <submittedName>
        <fullName evidence="1">Uncharacterized protein</fullName>
    </submittedName>
</protein>
<dbReference type="EMBL" id="SULG01000066">
    <property type="protein sequence ID" value="TLD41020.1"/>
    <property type="molecule type" value="Genomic_DNA"/>
</dbReference>
<name>A0A533QKD1_9BACT</name>
<comment type="caution">
    <text evidence="1">The sequence shown here is derived from an EMBL/GenBank/DDBJ whole genome shotgun (WGS) entry which is preliminary data.</text>
</comment>
<dbReference type="AlphaFoldDB" id="A0A533QKD1"/>
<reference evidence="1 2" key="1">
    <citation type="submission" date="2019-04" db="EMBL/GenBank/DDBJ databases">
        <title>Genome of a novel bacterium Candidatus Jettenia ecosi reconstructed from metagenome of an anammox bioreactor.</title>
        <authorList>
            <person name="Mardanov A.V."/>
            <person name="Beletsky A.V."/>
            <person name="Ravin N.V."/>
            <person name="Botchkova E.A."/>
            <person name="Litti Y.V."/>
            <person name="Nozhevnikova A.N."/>
        </authorList>
    </citation>
    <scope>NUCLEOTIDE SEQUENCE [LARGE SCALE GENOMIC DNA]</scope>
    <source>
        <strain evidence="1">J2</strain>
    </source>
</reference>
<sequence>MPATLNTSIVNTKKFIKIVVLQKLYGYIIPLDSPLEKGEMCTYL</sequence>
<gene>
    <name evidence="1" type="ORF">JETT_2708</name>
</gene>
<dbReference type="Proteomes" id="UP000319783">
    <property type="component" value="Unassembled WGS sequence"/>
</dbReference>